<reference evidence="2" key="1">
    <citation type="submission" date="2017-03" db="EMBL/GenBank/DDBJ databases">
        <authorList>
            <person name="Lund M.B."/>
        </authorList>
    </citation>
    <scope>NUCLEOTIDE SEQUENCE [LARGE SCALE GENOMIC DNA]</scope>
</reference>
<evidence type="ECO:0000313" key="2">
    <source>
        <dbReference type="Proteomes" id="UP000219994"/>
    </source>
</evidence>
<comment type="caution">
    <text evidence="1">The sequence shown here is derived from an EMBL/GenBank/DDBJ whole genome shotgun (WGS) entry which is preliminary data.</text>
</comment>
<evidence type="ECO:0000313" key="1">
    <source>
        <dbReference type="EMBL" id="PDQ34524.1"/>
    </source>
</evidence>
<accession>A0A2A6FNQ9</accession>
<dbReference type="Gene3D" id="3.30.70.1520">
    <property type="entry name" value="Heterotetrameric sarcosine oxidase"/>
    <property type="match status" value="1"/>
</dbReference>
<sequence>MYCSIRREFAVTVDVSTKELLVARDGLDVHKEKFAALNAQVGVEVLPLAHQYNLRVSPNSDSAVAVEALLGSALPTSPSWVSSPAGQTIIWLGPDEWLIIDTPHHTDFEASLRDATKGHGAVVDQSGQRISLLITGDAPGLLAKGTALNLHSTAFPRGAALQGFLARAVVIYLSRSENSSRIELVVRTSFARYVADWLLDAALDPLAYPTPYGERTCH</sequence>
<dbReference type="InterPro" id="IPR027266">
    <property type="entry name" value="TrmE/GcvT-like"/>
</dbReference>
<dbReference type="SUPFAM" id="SSF103025">
    <property type="entry name" value="Folate-binding domain"/>
    <property type="match status" value="1"/>
</dbReference>
<protein>
    <recommendedName>
        <fullName evidence="3">Sarcosine oxidase subunit gamma</fullName>
    </recommendedName>
</protein>
<evidence type="ECO:0008006" key="3">
    <source>
        <dbReference type="Google" id="ProtNLM"/>
    </source>
</evidence>
<gene>
    <name evidence="1" type="ORF">B5766_10760</name>
</gene>
<organism evidence="1 2">
    <name type="scientific">Candidatus Lumbricidiphila eiseniae</name>
    <dbReference type="NCBI Taxonomy" id="1969409"/>
    <lineage>
        <taxon>Bacteria</taxon>
        <taxon>Bacillati</taxon>
        <taxon>Actinomycetota</taxon>
        <taxon>Actinomycetes</taxon>
        <taxon>Micrococcales</taxon>
        <taxon>Microbacteriaceae</taxon>
        <taxon>Candidatus Lumbricidiphila</taxon>
    </lineage>
</organism>
<dbReference type="EMBL" id="NAEP01000051">
    <property type="protein sequence ID" value="PDQ34524.1"/>
    <property type="molecule type" value="Genomic_DNA"/>
</dbReference>
<dbReference type="InterPro" id="IPR007375">
    <property type="entry name" value="SoxG"/>
</dbReference>
<proteinExistence type="predicted"/>
<name>A0A2A6FNQ9_9MICO</name>
<dbReference type="Proteomes" id="UP000219994">
    <property type="component" value="Unassembled WGS sequence"/>
</dbReference>
<dbReference type="AlphaFoldDB" id="A0A2A6FNQ9"/>
<dbReference type="Pfam" id="PF04268">
    <property type="entry name" value="SoxG"/>
    <property type="match status" value="1"/>
</dbReference>
<dbReference type="Gene3D" id="3.30.1360.120">
    <property type="entry name" value="Probable tRNA modification gtpase trme, domain 1"/>
    <property type="match status" value="1"/>
</dbReference>